<proteinExistence type="predicted"/>
<name>A0ABW4SHD1_9BACL</name>
<feature type="coiled-coil region" evidence="1">
    <location>
        <begin position="37"/>
        <end position="71"/>
    </location>
</feature>
<keyword evidence="1" id="KW-0175">Coiled coil</keyword>
<dbReference type="Proteomes" id="UP001597218">
    <property type="component" value="Unassembled WGS sequence"/>
</dbReference>
<reference evidence="3" key="1">
    <citation type="journal article" date="2019" name="Int. J. Syst. Evol. Microbiol.">
        <title>The Global Catalogue of Microorganisms (GCM) 10K type strain sequencing project: providing services to taxonomists for standard genome sequencing and annotation.</title>
        <authorList>
            <consortium name="The Broad Institute Genomics Platform"/>
            <consortium name="The Broad Institute Genome Sequencing Center for Infectious Disease"/>
            <person name="Wu L."/>
            <person name="Ma J."/>
        </authorList>
    </citation>
    <scope>NUCLEOTIDE SEQUENCE [LARGE SCALE GENOMIC DNA]</scope>
    <source>
        <strain evidence="3">CGMCC 4.7177</strain>
    </source>
</reference>
<accession>A0ABW4SHD1</accession>
<comment type="caution">
    <text evidence="2">The sequence shown here is derived from an EMBL/GenBank/DDBJ whole genome shotgun (WGS) entry which is preliminary data.</text>
</comment>
<dbReference type="EMBL" id="JBHUGI010000027">
    <property type="protein sequence ID" value="MFD1928440.1"/>
    <property type="molecule type" value="Genomic_DNA"/>
</dbReference>
<dbReference type="RefSeq" id="WP_381537803.1">
    <property type="nucleotide sequence ID" value="NZ_JBHUGI010000027.1"/>
</dbReference>
<evidence type="ECO:0000313" key="3">
    <source>
        <dbReference type="Proteomes" id="UP001597218"/>
    </source>
</evidence>
<keyword evidence="3" id="KW-1185">Reference proteome</keyword>
<evidence type="ECO:0000313" key="2">
    <source>
        <dbReference type="EMBL" id="MFD1928440.1"/>
    </source>
</evidence>
<evidence type="ECO:0000256" key="1">
    <source>
        <dbReference type="SAM" id="Coils"/>
    </source>
</evidence>
<protein>
    <submittedName>
        <fullName evidence="2">Uncharacterized protein</fullName>
    </submittedName>
</protein>
<gene>
    <name evidence="2" type="ORF">ACFSFY_10295</name>
</gene>
<organism evidence="2 3">
    <name type="scientific">Sporosarcina siberiensis</name>
    <dbReference type="NCBI Taxonomy" id="1365606"/>
    <lineage>
        <taxon>Bacteria</taxon>
        <taxon>Bacillati</taxon>
        <taxon>Bacillota</taxon>
        <taxon>Bacilli</taxon>
        <taxon>Bacillales</taxon>
        <taxon>Caryophanaceae</taxon>
        <taxon>Sporosarcina</taxon>
    </lineage>
</organism>
<sequence>MSLFMNEREHPGVYQNSVNRIEPNQNSFKSDVVTELLKEQKSENDNLQHYLRKLEKDMKKTEQRLLRQSDRIGNQFDKLEDLDYRHEVFESNTSTWIEKINIENKVQQDVLSNSLLLEEDLASKIDEQSNTQKMIVKQQEEQEVELVEIGKRLVNQEALLEKVLRQIDYYRSILFERTQLFAGKIEQGYTNSTSYVSRLVKGENKNVKDAEDI</sequence>